<dbReference type="OrthoDB" id="9802994at2"/>
<dbReference type="AlphaFoldDB" id="A0A0D2GHS9"/>
<comment type="caution">
    <text evidence="2">The sequence shown here is derived from an EMBL/GenBank/DDBJ whole genome shotgun (WGS) entry which is preliminary data.</text>
</comment>
<dbReference type="Pfam" id="PF06890">
    <property type="entry name" value="Phage_Mu_Gp45"/>
    <property type="match status" value="1"/>
</dbReference>
<reference evidence="2 3" key="1">
    <citation type="submission" date="2013-11" db="EMBL/GenBank/DDBJ databases">
        <title>Metagenomic analysis of a methanogenic consortium involved in long chain n-alkane degradation.</title>
        <authorList>
            <person name="Davidova I.A."/>
            <person name="Callaghan A.V."/>
            <person name="Wawrik B."/>
            <person name="Pruitt S."/>
            <person name="Marks C."/>
            <person name="Duncan K.E."/>
            <person name="Suflita J.M."/>
        </authorList>
    </citation>
    <scope>NUCLEOTIDE SEQUENCE [LARGE SCALE GENOMIC DNA]</scope>
    <source>
        <strain evidence="2 3">SPR</strain>
    </source>
</reference>
<name>A0A0D2GHS9_9BACT</name>
<proteinExistence type="predicted"/>
<dbReference type="STRING" id="1429043.X474_09790"/>
<dbReference type="EMBL" id="AZAC01000011">
    <property type="protein sequence ID" value="KIX14422.1"/>
    <property type="molecule type" value="Genomic_DNA"/>
</dbReference>
<evidence type="ECO:0000313" key="3">
    <source>
        <dbReference type="Proteomes" id="UP000032233"/>
    </source>
</evidence>
<accession>A0A0D2GHS9</accession>
<dbReference type="Proteomes" id="UP000032233">
    <property type="component" value="Unassembled WGS sequence"/>
</dbReference>
<gene>
    <name evidence="2" type="ORF">X474_09790</name>
</gene>
<evidence type="ECO:0000259" key="1">
    <source>
        <dbReference type="Pfam" id="PF06890"/>
    </source>
</evidence>
<dbReference type="InterPro" id="IPR053861">
    <property type="entry name" value="Phage_Mu_Gp45_N"/>
</dbReference>
<keyword evidence="3" id="KW-1185">Reference proteome</keyword>
<feature type="domain" description="Bacteriophage Mu Gp45 N-terminal" evidence="1">
    <location>
        <begin position="23"/>
        <end position="89"/>
    </location>
</feature>
<evidence type="ECO:0000313" key="2">
    <source>
        <dbReference type="EMBL" id="KIX14422.1"/>
    </source>
</evidence>
<sequence length="222" mass="23944">MNMSALGRVLRPLRQKILLMLARGMVRAVEESDQGKTITAELLGGEVAQGLKVMQQYGFASEPLENTEVMVLFPAGDRSLGLAVATEKRELRPKDLDQGEVALYGKGDAVGEDEPPLELPAELPPGWPADTGGPRQRLTFKNDGREVELVCDKFTVRAMQGIDLLSLGQIQILGAGVSMGNFMAPVNIDGESFERLARVGDCVHVEEGSSAGHWKIVESCNG</sequence>
<dbReference type="RefSeq" id="WP_052515030.1">
    <property type="nucleotide sequence ID" value="NZ_AZAC01000011.1"/>
</dbReference>
<dbReference type="InParanoid" id="A0A0D2GHS9"/>
<organism evidence="2 3">
    <name type="scientific">Dethiosulfatarculus sandiegensis</name>
    <dbReference type="NCBI Taxonomy" id="1429043"/>
    <lineage>
        <taxon>Bacteria</taxon>
        <taxon>Pseudomonadati</taxon>
        <taxon>Thermodesulfobacteriota</taxon>
        <taxon>Desulfarculia</taxon>
        <taxon>Desulfarculales</taxon>
        <taxon>Desulfarculaceae</taxon>
        <taxon>Dethiosulfatarculus</taxon>
    </lineage>
</organism>
<protein>
    <recommendedName>
        <fullName evidence="1">Bacteriophage Mu Gp45 N-terminal domain-containing protein</fullName>
    </recommendedName>
</protein>